<accession>A0A1G1KWR5</accession>
<dbReference type="InterPro" id="IPR020841">
    <property type="entry name" value="PKS_Beta-ketoAc_synthase_dom"/>
</dbReference>
<evidence type="ECO:0000256" key="1">
    <source>
        <dbReference type="ARBA" id="ARBA00008467"/>
    </source>
</evidence>
<reference evidence="5 6" key="1">
    <citation type="journal article" date="2016" name="Nat. Commun.">
        <title>Thousands of microbial genomes shed light on interconnected biogeochemical processes in an aquifer system.</title>
        <authorList>
            <person name="Anantharaman K."/>
            <person name="Brown C.T."/>
            <person name="Hug L.A."/>
            <person name="Sharon I."/>
            <person name="Castelle C.J."/>
            <person name="Probst A.J."/>
            <person name="Thomas B.C."/>
            <person name="Singh A."/>
            <person name="Wilkins M.J."/>
            <person name="Karaoz U."/>
            <person name="Brodie E.L."/>
            <person name="Williams K.H."/>
            <person name="Hubbard S.S."/>
            <person name="Banfield J.F."/>
        </authorList>
    </citation>
    <scope>NUCLEOTIDE SEQUENCE [LARGE SCALE GENOMIC DNA]</scope>
</reference>
<organism evidence="5 6">
    <name type="scientific">Candidatus Danuiimicrobium aquiferis</name>
    <dbReference type="NCBI Taxonomy" id="1801832"/>
    <lineage>
        <taxon>Bacteria</taxon>
        <taxon>Pseudomonadati</taxon>
        <taxon>Candidatus Omnitrophota</taxon>
        <taxon>Candidatus Danuiimicrobium</taxon>
    </lineage>
</organism>
<feature type="domain" description="Ketosynthase family 3 (KS3)" evidence="4">
    <location>
        <begin position="12"/>
        <end position="414"/>
    </location>
</feature>
<dbReference type="InterPro" id="IPR014030">
    <property type="entry name" value="Ketoacyl_synth_N"/>
</dbReference>
<dbReference type="Proteomes" id="UP000178187">
    <property type="component" value="Unassembled WGS sequence"/>
</dbReference>
<dbReference type="Gene3D" id="3.40.47.10">
    <property type="match status" value="2"/>
</dbReference>
<dbReference type="EMBL" id="MHFR01000042">
    <property type="protein sequence ID" value="OGW97384.1"/>
    <property type="molecule type" value="Genomic_DNA"/>
</dbReference>
<name>A0A1G1KWR5_9BACT</name>
<dbReference type="PANTHER" id="PTHR11712">
    <property type="entry name" value="POLYKETIDE SYNTHASE-RELATED"/>
    <property type="match status" value="1"/>
</dbReference>
<dbReference type="GO" id="GO:0004315">
    <property type="term" value="F:3-oxoacyl-[acyl-carrier-protein] synthase activity"/>
    <property type="evidence" value="ECO:0007669"/>
    <property type="project" value="InterPro"/>
</dbReference>
<evidence type="ECO:0000313" key="6">
    <source>
        <dbReference type="Proteomes" id="UP000178187"/>
    </source>
</evidence>
<dbReference type="InterPro" id="IPR000794">
    <property type="entry name" value="Beta-ketoacyl_synthase"/>
</dbReference>
<evidence type="ECO:0000256" key="2">
    <source>
        <dbReference type="ARBA" id="ARBA00022679"/>
    </source>
</evidence>
<dbReference type="SMART" id="SM00825">
    <property type="entry name" value="PKS_KS"/>
    <property type="match status" value="1"/>
</dbReference>
<dbReference type="SUPFAM" id="SSF53901">
    <property type="entry name" value="Thiolase-like"/>
    <property type="match status" value="2"/>
</dbReference>
<evidence type="ECO:0000256" key="3">
    <source>
        <dbReference type="RuleBase" id="RU003694"/>
    </source>
</evidence>
<dbReference type="InterPro" id="IPR014031">
    <property type="entry name" value="Ketoacyl_synth_C"/>
</dbReference>
<dbReference type="AlphaFoldDB" id="A0A1G1KWR5"/>
<comment type="similarity">
    <text evidence="1 3">Belongs to the thiolase-like superfamily. Beta-ketoacyl-ACP synthases family.</text>
</comment>
<dbReference type="PROSITE" id="PS52004">
    <property type="entry name" value="KS3_2"/>
    <property type="match status" value="1"/>
</dbReference>
<proteinExistence type="inferred from homology"/>
<dbReference type="InterPro" id="IPR018201">
    <property type="entry name" value="Ketoacyl_synth_AS"/>
</dbReference>
<dbReference type="PROSITE" id="PS00606">
    <property type="entry name" value="KS3_1"/>
    <property type="match status" value="1"/>
</dbReference>
<sequence length="414" mass="45310">MIRANKSKRESMNKVVITGIGVVSPIGNNADEFTRSLKQGIVGRRSLHEANPERFKEFDADEIAFPLSGFKPPPYAKILDPNIQYSMAATEEALSDSRLDLSWVDHERIGIAVSSSKGGMYTFEHYNERMQNRPSALVAARVYANLLPNIATQWIARHWELRGPAKVAVAACATGLFAIIEGIRMIEQGEADCCIAGAGDASLTRLMLAGYRQMGVLSKNKMIRPYDLRRDGFLIGEGAGILILESEVYAKARKANCYGKVRAHVYGFEPSHPISFDERSNGLERCLQELLKRGGIKPREIDYLNLHGTGTQSGDRYETAQIKKAFGQDAYQIPASSTKSMTGHMVGASGAVEVITSLIAMRDGFIPPTANLEIPDPVCDLDCTPLRSKDKKINLACSISLGFGGQLAAILLEK</sequence>
<dbReference type="InterPro" id="IPR016039">
    <property type="entry name" value="Thiolase-like"/>
</dbReference>
<dbReference type="Pfam" id="PF00109">
    <property type="entry name" value="ketoacyl-synt"/>
    <property type="match status" value="1"/>
</dbReference>
<comment type="caution">
    <text evidence="5">The sequence shown here is derived from an EMBL/GenBank/DDBJ whole genome shotgun (WGS) entry which is preliminary data.</text>
</comment>
<evidence type="ECO:0000313" key="5">
    <source>
        <dbReference type="EMBL" id="OGW97384.1"/>
    </source>
</evidence>
<keyword evidence="2 3" id="KW-0808">Transferase</keyword>
<dbReference type="PANTHER" id="PTHR11712:SF336">
    <property type="entry name" value="3-OXOACYL-[ACYL-CARRIER-PROTEIN] SYNTHASE, MITOCHONDRIAL"/>
    <property type="match status" value="1"/>
</dbReference>
<dbReference type="GO" id="GO:0006633">
    <property type="term" value="P:fatty acid biosynthetic process"/>
    <property type="evidence" value="ECO:0007669"/>
    <property type="project" value="InterPro"/>
</dbReference>
<dbReference type="CDD" id="cd00834">
    <property type="entry name" value="KAS_I_II"/>
    <property type="match status" value="1"/>
</dbReference>
<dbReference type="Pfam" id="PF02801">
    <property type="entry name" value="Ketoacyl-synt_C"/>
    <property type="match status" value="1"/>
</dbReference>
<protein>
    <recommendedName>
        <fullName evidence="4">Ketosynthase family 3 (KS3) domain-containing protein</fullName>
    </recommendedName>
</protein>
<gene>
    <name evidence="5" type="ORF">A3G33_09320</name>
</gene>
<evidence type="ECO:0000259" key="4">
    <source>
        <dbReference type="PROSITE" id="PS52004"/>
    </source>
</evidence>